<dbReference type="PANTHER" id="PTHR33048:SF108">
    <property type="entry name" value="INTEGRAL MEMBRANE PROTEIN"/>
    <property type="match status" value="1"/>
</dbReference>
<dbReference type="GO" id="GO:0016020">
    <property type="term" value="C:membrane"/>
    <property type="evidence" value="ECO:0007669"/>
    <property type="project" value="UniProtKB-SubCell"/>
</dbReference>
<dbReference type="InterPro" id="IPR049326">
    <property type="entry name" value="Rhodopsin_dom_fungi"/>
</dbReference>
<keyword evidence="2 6" id="KW-0812">Transmembrane</keyword>
<dbReference type="Pfam" id="PF20684">
    <property type="entry name" value="Fung_rhodopsin"/>
    <property type="match status" value="1"/>
</dbReference>
<feature type="domain" description="Rhodopsin" evidence="7">
    <location>
        <begin position="33"/>
        <end position="262"/>
    </location>
</feature>
<keyword evidence="3 6" id="KW-1133">Transmembrane helix</keyword>
<evidence type="ECO:0000256" key="5">
    <source>
        <dbReference type="ARBA" id="ARBA00038359"/>
    </source>
</evidence>
<feature type="transmembrane region" description="Helical" evidence="6">
    <location>
        <begin position="199"/>
        <end position="223"/>
    </location>
</feature>
<feature type="transmembrane region" description="Helical" evidence="6">
    <location>
        <begin position="89"/>
        <end position="110"/>
    </location>
</feature>
<comment type="subcellular location">
    <subcellularLocation>
        <location evidence="1">Membrane</location>
        <topology evidence="1">Multi-pass membrane protein</topology>
    </subcellularLocation>
</comment>
<reference evidence="8 9" key="1">
    <citation type="submission" date="2016-03" db="EMBL/GenBank/DDBJ databases">
        <authorList>
            <person name="Ploux O."/>
        </authorList>
    </citation>
    <scope>NUCLEOTIDE SEQUENCE [LARGE SCALE GENOMIC DNA]</scope>
    <source>
        <strain evidence="8 9">UAMH 11012</strain>
    </source>
</reference>
<evidence type="ECO:0000259" key="7">
    <source>
        <dbReference type="Pfam" id="PF20684"/>
    </source>
</evidence>
<organism evidence="8 9">
    <name type="scientific">Phialocephala subalpina</name>
    <dbReference type="NCBI Taxonomy" id="576137"/>
    <lineage>
        <taxon>Eukaryota</taxon>
        <taxon>Fungi</taxon>
        <taxon>Dikarya</taxon>
        <taxon>Ascomycota</taxon>
        <taxon>Pezizomycotina</taxon>
        <taxon>Leotiomycetes</taxon>
        <taxon>Helotiales</taxon>
        <taxon>Mollisiaceae</taxon>
        <taxon>Phialocephala</taxon>
        <taxon>Phialocephala fortinii species complex</taxon>
    </lineage>
</organism>
<accession>A0A1L7XLA6</accession>
<feature type="transmembrane region" description="Helical" evidence="6">
    <location>
        <begin position="49"/>
        <end position="69"/>
    </location>
</feature>
<dbReference type="Proteomes" id="UP000184330">
    <property type="component" value="Unassembled WGS sequence"/>
</dbReference>
<keyword evidence="4 6" id="KW-0472">Membrane</keyword>
<comment type="similarity">
    <text evidence="5">Belongs to the SAT4 family.</text>
</comment>
<evidence type="ECO:0000256" key="4">
    <source>
        <dbReference type="ARBA" id="ARBA00023136"/>
    </source>
</evidence>
<keyword evidence="9" id="KW-1185">Reference proteome</keyword>
<evidence type="ECO:0000313" key="8">
    <source>
        <dbReference type="EMBL" id="CZR65716.1"/>
    </source>
</evidence>
<evidence type="ECO:0000256" key="3">
    <source>
        <dbReference type="ARBA" id="ARBA00022989"/>
    </source>
</evidence>
<feature type="transmembrane region" description="Helical" evidence="6">
    <location>
        <begin position="16"/>
        <end position="37"/>
    </location>
</feature>
<proteinExistence type="inferred from homology"/>
<evidence type="ECO:0000256" key="2">
    <source>
        <dbReference type="ARBA" id="ARBA00022692"/>
    </source>
</evidence>
<dbReference type="PANTHER" id="PTHR33048">
    <property type="entry name" value="PTH11-LIKE INTEGRAL MEMBRANE PROTEIN (AFU_ORTHOLOGUE AFUA_5G11245)"/>
    <property type="match status" value="1"/>
</dbReference>
<evidence type="ECO:0000256" key="1">
    <source>
        <dbReference type="ARBA" id="ARBA00004141"/>
    </source>
</evidence>
<feature type="transmembrane region" description="Helical" evidence="6">
    <location>
        <begin position="164"/>
        <end position="187"/>
    </location>
</feature>
<feature type="transmembrane region" description="Helical" evidence="6">
    <location>
        <begin position="122"/>
        <end position="152"/>
    </location>
</feature>
<protein>
    <recommendedName>
        <fullName evidence="7">Rhodopsin domain-containing protein</fullName>
    </recommendedName>
</protein>
<dbReference type="AlphaFoldDB" id="A0A1L7XLA6"/>
<evidence type="ECO:0000256" key="6">
    <source>
        <dbReference type="SAM" id="Phobius"/>
    </source>
</evidence>
<name>A0A1L7XLA6_9HELO</name>
<evidence type="ECO:0000313" key="9">
    <source>
        <dbReference type="Proteomes" id="UP000184330"/>
    </source>
</evidence>
<dbReference type="EMBL" id="FJOG01000032">
    <property type="protein sequence ID" value="CZR65716.1"/>
    <property type="molecule type" value="Genomic_DNA"/>
</dbReference>
<gene>
    <name evidence="8" type="ORF">PAC_15616</name>
</gene>
<sequence length="377" mass="40812">MSSNVALIKESRVPQILAGTLIPTALGSIFVLARLYTRGILIKTWGADDTLVLSIGTAITICLSTKYGLGHHVIDQSPSDLVLFLKTGFALRLLYQLTLWFTKMGICIFYRRVFQDRQSKLYINLIIGFLFLSGIPIVLLVLFECIPIQAVWNLEPGKCISYNVSVYLSAICNIVADIVLMAFAIPRVLPLSMARTQKILLLVVVSLGTLVIAAALVRCILVIRLPLADPTWSGSDGTTWSAVEMQTGLICISAPCTRPLLRQIAPGFLSSMSHTVAGLSSARKGRTTSIYGNGTYFSSRGRGVEAYELHSENDLRFPGQLAGTKTDDDGNGSQKDILAGSGTVDIVQTVSIAADAVSKRSEVDVTAEEVVAKFEHV</sequence>
<dbReference type="OrthoDB" id="444631at2759"/>
<dbReference type="InterPro" id="IPR052337">
    <property type="entry name" value="SAT4-like"/>
</dbReference>